<dbReference type="PANTHER" id="PTHR23155:SF1028">
    <property type="entry name" value="OS08G0174800 PROTEIN"/>
    <property type="match status" value="1"/>
</dbReference>
<dbReference type="InterPro" id="IPR027417">
    <property type="entry name" value="P-loop_NTPase"/>
</dbReference>
<dbReference type="PANTHER" id="PTHR23155">
    <property type="entry name" value="DISEASE RESISTANCE PROTEIN RP"/>
    <property type="match status" value="1"/>
</dbReference>
<dbReference type="GO" id="GO:0042742">
    <property type="term" value="P:defense response to bacterium"/>
    <property type="evidence" value="ECO:0007669"/>
    <property type="project" value="UniProtKB-ARBA"/>
</dbReference>
<dbReference type="Pfam" id="PF23559">
    <property type="entry name" value="WHD_DRP"/>
    <property type="match status" value="1"/>
</dbReference>
<organism evidence="7">
    <name type="scientific">Oryza brachyantha</name>
    <name type="common">malo sina</name>
    <dbReference type="NCBI Taxonomy" id="4533"/>
    <lineage>
        <taxon>Eukaryota</taxon>
        <taxon>Viridiplantae</taxon>
        <taxon>Streptophyta</taxon>
        <taxon>Embryophyta</taxon>
        <taxon>Tracheophyta</taxon>
        <taxon>Spermatophyta</taxon>
        <taxon>Magnoliopsida</taxon>
        <taxon>Liliopsida</taxon>
        <taxon>Poales</taxon>
        <taxon>Poaceae</taxon>
        <taxon>BOP clade</taxon>
        <taxon>Oryzoideae</taxon>
        <taxon>Oryzeae</taxon>
        <taxon>Oryzinae</taxon>
        <taxon>Oryza</taxon>
    </lineage>
</organism>
<dbReference type="AlphaFoldDB" id="J3MKK0"/>
<feature type="domain" description="NB-ARC" evidence="4">
    <location>
        <begin position="226"/>
        <end position="307"/>
    </location>
</feature>
<dbReference type="InterPro" id="IPR003675">
    <property type="entry name" value="Rce1/LyrA-like_dom"/>
</dbReference>
<dbReference type="GO" id="GO:0043531">
    <property type="term" value="F:ADP binding"/>
    <property type="evidence" value="ECO:0007669"/>
    <property type="project" value="InterPro"/>
</dbReference>
<dbReference type="GO" id="GO:0080120">
    <property type="term" value="P:CAAX-box protein maturation"/>
    <property type="evidence" value="ECO:0007669"/>
    <property type="project" value="UniProtKB-ARBA"/>
</dbReference>
<dbReference type="eggNOG" id="KOG4658">
    <property type="taxonomic scope" value="Eukaryota"/>
</dbReference>
<keyword evidence="8" id="KW-1185">Reference proteome</keyword>
<accession>J3MKK0</accession>
<dbReference type="Proteomes" id="UP000006038">
    <property type="component" value="Chromosome 7"/>
</dbReference>
<feature type="transmembrane region" description="Helical" evidence="3">
    <location>
        <begin position="21"/>
        <end position="44"/>
    </location>
</feature>
<dbReference type="InterPro" id="IPR042197">
    <property type="entry name" value="Apaf_helical"/>
</dbReference>
<dbReference type="GO" id="GO:0002758">
    <property type="term" value="P:innate immune response-activating signaling pathway"/>
    <property type="evidence" value="ECO:0007669"/>
    <property type="project" value="UniProtKB-ARBA"/>
</dbReference>
<evidence type="ECO:0000313" key="7">
    <source>
        <dbReference type="EnsemblPlants" id="OB07G19320.1"/>
    </source>
</evidence>
<dbReference type="Gene3D" id="3.40.50.300">
    <property type="entry name" value="P-loop containing nucleotide triphosphate hydrolases"/>
    <property type="match status" value="1"/>
</dbReference>
<evidence type="ECO:0000259" key="4">
    <source>
        <dbReference type="Pfam" id="PF00931"/>
    </source>
</evidence>
<dbReference type="HOGENOM" id="CLU_535750_0_0_1"/>
<dbReference type="Pfam" id="PF00931">
    <property type="entry name" value="NB-ARC"/>
    <property type="match status" value="1"/>
</dbReference>
<protein>
    <submittedName>
        <fullName evidence="7">Uncharacterized protein</fullName>
    </submittedName>
</protein>
<dbReference type="EnsemblPlants" id="OB07G19320.1">
    <property type="protein sequence ID" value="OB07G19320.1"/>
    <property type="gene ID" value="OB07G19320"/>
</dbReference>
<evidence type="ECO:0000256" key="3">
    <source>
        <dbReference type="SAM" id="Phobius"/>
    </source>
</evidence>
<dbReference type="GO" id="GO:0004175">
    <property type="term" value="F:endopeptidase activity"/>
    <property type="evidence" value="ECO:0007669"/>
    <property type="project" value="UniProtKB-ARBA"/>
</dbReference>
<evidence type="ECO:0000256" key="1">
    <source>
        <dbReference type="ARBA" id="ARBA00022737"/>
    </source>
</evidence>
<keyword evidence="1" id="KW-0677">Repeat</keyword>
<dbReference type="Gene3D" id="1.10.8.430">
    <property type="entry name" value="Helical domain of apoptotic protease-activating factors"/>
    <property type="match status" value="1"/>
</dbReference>
<reference evidence="7" key="1">
    <citation type="journal article" date="2013" name="Nat. Commun.">
        <title>Whole-genome sequencing of Oryza brachyantha reveals mechanisms underlying Oryza genome evolution.</title>
        <authorList>
            <person name="Chen J."/>
            <person name="Huang Q."/>
            <person name="Gao D."/>
            <person name="Wang J."/>
            <person name="Lang Y."/>
            <person name="Liu T."/>
            <person name="Li B."/>
            <person name="Bai Z."/>
            <person name="Luis Goicoechea J."/>
            <person name="Liang C."/>
            <person name="Chen C."/>
            <person name="Zhang W."/>
            <person name="Sun S."/>
            <person name="Liao Y."/>
            <person name="Zhang X."/>
            <person name="Yang L."/>
            <person name="Song C."/>
            <person name="Wang M."/>
            <person name="Shi J."/>
            <person name="Liu G."/>
            <person name="Liu J."/>
            <person name="Zhou H."/>
            <person name="Zhou W."/>
            <person name="Yu Q."/>
            <person name="An N."/>
            <person name="Chen Y."/>
            <person name="Cai Q."/>
            <person name="Wang B."/>
            <person name="Liu B."/>
            <person name="Min J."/>
            <person name="Huang Y."/>
            <person name="Wu H."/>
            <person name="Li Z."/>
            <person name="Zhang Y."/>
            <person name="Yin Y."/>
            <person name="Song W."/>
            <person name="Jiang J."/>
            <person name="Jackson S.A."/>
            <person name="Wing R.A."/>
            <person name="Wang J."/>
            <person name="Chen M."/>
        </authorList>
    </citation>
    <scope>NUCLEOTIDE SEQUENCE [LARGE SCALE GENOMIC DNA]</scope>
    <source>
        <strain evidence="7">cv. IRGC 101232</strain>
    </source>
</reference>
<proteinExistence type="predicted"/>
<dbReference type="InterPro" id="IPR002182">
    <property type="entry name" value="NB-ARC"/>
</dbReference>
<dbReference type="InterPro" id="IPR036388">
    <property type="entry name" value="WH-like_DNA-bd_sf"/>
</dbReference>
<name>J3MKK0_ORYBR</name>
<evidence type="ECO:0000256" key="2">
    <source>
        <dbReference type="ARBA" id="ARBA00022821"/>
    </source>
</evidence>
<dbReference type="SUPFAM" id="SSF52540">
    <property type="entry name" value="P-loop containing nucleoside triphosphate hydrolases"/>
    <property type="match status" value="1"/>
</dbReference>
<dbReference type="Gramene" id="OB07G19320.1">
    <property type="protein sequence ID" value="OB07G19320.1"/>
    <property type="gene ID" value="OB07G19320"/>
</dbReference>
<sequence>MEFSVLSPNVPWEVEDIWRTFAAYFFVLHIPFSFGGLGVVAQLLHCPSLDPLTTVSTTVVLQLTELTLALALLQHTTKNDHKVWSFFAGKLCPQQNWIKETVLGFIFLMTMVSFTTVVADKLIGLEDTYDPMLRKILSDSPTSRLLCVFLYCVIAPLSEETIYRGFLVTALSSSLKWKDAVIISSLMFSIAHFSINSSFQLFVIGCITGLAYCRTAKRKTVKLIPFNKLREYLQDKRYLLVIDDIWDAQTWRIIECALVKNNQGSRVTTTRISDIATSCCCSYGDQVYEMKTLSATDSKRLLFRRTFSSDERCPPQLKEAANDILRKCGGLPLAIISISSLLATKPKSIGHWGMVKSRINYKQENSPDIELMTWVLSLSYFDLPRHLQTCLMYLSIFPEDYVTKKDRLVGRWIAEGFINAKQGKSLLEIGDNYFNDLINRSLVQPVDEDDGQAQACSRVHDTILDFLVSRSNEENFLTLVGGSNLIYTPVGKIRRVSFHKNSEGSVSPG</sequence>
<dbReference type="PRINTS" id="PR00364">
    <property type="entry name" value="DISEASERSIST"/>
</dbReference>
<reference evidence="7" key="2">
    <citation type="submission" date="2013-04" db="UniProtKB">
        <authorList>
            <consortium name="EnsemblPlants"/>
        </authorList>
    </citation>
    <scope>IDENTIFICATION</scope>
</reference>
<feature type="transmembrane region" description="Helical" evidence="3">
    <location>
        <begin position="103"/>
        <end position="124"/>
    </location>
</feature>
<dbReference type="FunFam" id="1.10.10.10:FF:000322">
    <property type="entry name" value="Probable disease resistance protein At1g63360"/>
    <property type="match status" value="1"/>
</dbReference>
<dbReference type="Gene3D" id="1.10.10.10">
    <property type="entry name" value="Winged helix-like DNA-binding domain superfamily/Winged helix DNA-binding domain"/>
    <property type="match status" value="1"/>
</dbReference>
<feature type="domain" description="CAAX prenyl protease 2/Lysostaphin resistance protein A-like" evidence="5">
    <location>
        <begin position="144"/>
        <end position="215"/>
    </location>
</feature>
<keyword evidence="3" id="KW-0472">Membrane</keyword>
<keyword evidence="2" id="KW-0611">Plant defense</keyword>
<evidence type="ECO:0000259" key="6">
    <source>
        <dbReference type="Pfam" id="PF23559"/>
    </source>
</evidence>
<keyword evidence="3" id="KW-1133">Transmembrane helix</keyword>
<dbReference type="InterPro" id="IPR058922">
    <property type="entry name" value="WHD_DRP"/>
</dbReference>
<dbReference type="InterPro" id="IPR044974">
    <property type="entry name" value="Disease_R_plants"/>
</dbReference>
<feature type="transmembrane region" description="Helical" evidence="3">
    <location>
        <begin position="145"/>
        <end position="166"/>
    </location>
</feature>
<keyword evidence="3" id="KW-0812">Transmembrane</keyword>
<evidence type="ECO:0000313" key="8">
    <source>
        <dbReference type="Proteomes" id="UP000006038"/>
    </source>
</evidence>
<dbReference type="Pfam" id="PF02517">
    <property type="entry name" value="Rce1-like"/>
    <property type="match status" value="1"/>
</dbReference>
<evidence type="ECO:0000259" key="5">
    <source>
        <dbReference type="Pfam" id="PF02517"/>
    </source>
</evidence>
<feature type="domain" description="Disease resistance protein winged helix" evidence="6">
    <location>
        <begin position="396"/>
        <end position="466"/>
    </location>
</feature>
<dbReference type="GO" id="GO:0009626">
    <property type="term" value="P:plant-type hypersensitive response"/>
    <property type="evidence" value="ECO:0007669"/>
    <property type="project" value="UniProtKB-ARBA"/>
</dbReference>
<feature type="transmembrane region" description="Helical" evidence="3">
    <location>
        <begin position="186"/>
        <end position="213"/>
    </location>
</feature>